<name>B7K059_RIPO1</name>
<organism evidence="2 3">
    <name type="scientific">Rippkaea orientalis (strain PCC 8801 / RF-1)</name>
    <name type="common">Cyanothece sp. (strain PCC 8801)</name>
    <dbReference type="NCBI Taxonomy" id="41431"/>
    <lineage>
        <taxon>Bacteria</taxon>
        <taxon>Bacillati</taxon>
        <taxon>Cyanobacteriota</taxon>
        <taxon>Cyanophyceae</taxon>
        <taxon>Oscillatoriophycideae</taxon>
        <taxon>Chroococcales</taxon>
        <taxon>Aphanothecaceae</taxon>
        <taxon>Rippkaea</taxon>
        <taxon>Rippkaea orientalis</taxon>
    </lineage>
</organism>
<sequence length="44" mass="4758">MMNLQSHKTSSFSKVINEALFGQFLSGMVGVSIGLFLGSYFGLL</sequence>
<gene>
    <name evidence="2" type="ordered locus">PCC8801_2178</name>
</gene>
<accession>B7K059</accession>
<dbReference type="HOGENOM" id="CLU_3215185_0_0_3"/>
<reference evidence="3" key="1">
    <citation type="journal article" date="2011" name="MBio">
        <title>Novel metabolic attributes of the genus Cyanothece, comprising a group of unicellular nitrogen-fixing Cyanobacteria.</title>
        <authorList>
            <person name="Bandyopadhyay A."/>
            <person name="Elvitigala T."/>
            <person name="Welsh E."/>
            <person name="Stockel J."/>
            <person name="Liberton M."/>
            <person name="Min H."/>
            <person name="Sherman L.A."/>
            <person name="Pakrasi H.B."/>
        </authorList>
    </citation>
    <scope>NUCLEOTIDE SEQUENCE [LARGE SCALE GENOMIC DNA]</scope>
    <source>
        <strain evidence="3">PCC 8801</strain>
    </source>
</reference>
<keyword evidence="1" id="KW-0472">Membrane</keyword>
<feature type="transmembrane region" description="Helical" evidence="1">
    <location>
        <begin position="20"/>
        <end position="43"/>
    </location>
</feature>
<dbReference type="Proteomes" id="UP000008204">
    <property type="component" value="Chromosome"/>
</dbReference>
<keyword evidence="1" id="KW-0812">Transmembrane</keyword>
<protein>
    <submittedName>
        <fullName evidence="2">Uncharacterized protein</fullName>
    </submittedName>
</protein>
<evidence type="ECO:0000256" key="1">
    <source>
        <dbReference type="SAM" id="Phobius"/>
    </source>
</evidence>
<evidence type="ECO:0000313" key="2">
    <source>
        <dbReference type="EMBL" id="ACK66206.1"/>
    </source>
</evidence>
<dbReference type="KEGG" id="cyp:PCC8801_2178"/>
<proteinExistence type="predicted"/>
<keyword evidence="3" id="KW-1185">Reference proteome</keyword>
<dbReference type="EMBL" id="CP001287">
    <property type="protein sequence ID" value="ACK66206.1"/>
    <property type="molecule type" value="Genomic_DNA"/>
</dbReference>
<keyword evidence="1" id="KW-1133">Transmembrane helix</keyword>
<dbReference type="STRING" id="41431.PCC8801_2178"/>
<evidence type="ECO:0000313" key="3">
    <source>
        <dbReference type="Proteomes" id="UP000008204"/>
    </source>
</evidence>
<dbReference type="AlphaFoldDB" id="B7K059"/>